<dbReference type="Proteomes" id="UP000297595">
    <property type="component" value="Unassembled WGS sequence"/>
</dbReference>
<protein>
    <submittedName>
        <fullName evidence="1">Uncharacterized protein</fullName>
    </submittedName>
</protein>
<dbReference type="AlphaFoldDB" id="A0A8H2HTJ1"/>
<proteinExistence type="predicted"/>
<sequence>MLVQNFSAVNAPQSEVTPSSARISALAESSGLRSLLLRTSLLRCTTSNHNLGSSSRFMDEGFSGTRIPQIVTAQLLSAGEILFWSLGTYPEGAKNWPGLPPEPRFEQTEGRQCANFIL</sequence>
<dbReference type="EMBL" id="SOZJ01000002">
    <property type="protein sequence ID" value="TGJ71836.1"/>
    <property type="molecule type" value="Genomic_DNA"/>
</dbReference>
<reference evidence="1 2" key="1">
    <citation type="submission" date="2019-03" db="EMBL/GenBank/DDBJ databases">
        <title>Nematode-trapping fungi genome.</title>
        <authorList>
            <person name="Vidal-Diez De Ulzurrun G."/>
        </authorList>
    </citation>
    <scope>NUCLEOTIDE SEQUENCE [LARGE SCALE GENOMIC DNA]</scope>
    <source>
        <strain evidence="1 2">TWF154</strain>
    </source>
</reference>
<evidence type="ECO:0000313" key="2">
    <source>
        <dbReference type="Proteomes" id="UP000297595"/>
    </source>
</evidence>
<name>A0A8H2HTJ1_ORBOL</name>
<accession>A0A8H2HTJ1</accession>
<organism evidence="1 2">
    <name type="scientific">Orbilia oligospora</name>
    <name type="common">Nematode-trapping fungus</name>
    <name type="synonym">Arthrobotrys oligospora</name>
    <dbReference type="NCBI Taxonomy" id="2813651"/>
    <lineage>
        <taxon>Eukaryota</taxon>
        <taxon>Fungi</taxon>
        <taxon>Dikarya</taxon>
        <taxon>Ascomycota</taxon>
        <taxon>Pezizomycotina</taxon>
        <taxon>Orbiliomycetes</taxon>
        <taxon>Orbiliales</taxon>
        <taxon>Orbiliaceae</taxon>
        <taxon>Orbilia</taxon>
    </lineage>
</organism>
<comment type="caution">
    <text evidence="1">The sequence shown here is derived from an EMBL/GenBank/DDBJ whole genome shotgun (WGS) entry which is preliminary data.</text>
</comment>
<evidence type="ECO:0000313" key="1">
    <source>
        <dbReference type="EMBL" id="TGJ71836.1"/>
    </source>
</evidence>
<gene>
    <name evidence="1" type="ORF">EYR41_003766</name>
</gene>